<keyword evidence="1" id="KW-0723">Serine/threonine-protein kinase</keyword>
<dbReference type="InterPro" id="IPR050267">
    <property type="entry name" value="Anti-sigma-factor_SerPK"/>
</dbReference>
<dbReference type="Gene3D" id="3.30.565.10">
    <property type="entry name" value="Histidine kinase-like ATPase, C-terminal domain"/>
    <property type="match status" value="1"/>
</dbReference>
<comment type="caution">
    <text evidence="3">The sequence shown here is derived from an EMBL/GenBank/DDBJ whole genome shotgun (WGS) entry which is preliminary data.</text>
</comment>
<evidence type="ECO:0000313" key="4">
    <source>
        <dbReference type="Proteomes" id="UP001499988"/>
    </source>
</evidence>
<keyword evidence="1" id="KW-0418">Kinase</keyword>
<dbReference type="InterPro" id="IPR003594">
    <property type="entry name" value="HATPase_dom"/>
</dbReference>
<dbReference type="PANTHER" id="PTHR35526">
    <property type="entry name" value="ANTI-SIGMA-F FACTOR RSBW-RELATED"/>
    <property type="match status" value="1"/>
</dbReference>
<keyword evidence="1" id="KW-0808">Transferase</keyword>
<dbReference type="Proteomes" id="UP001499988">
    <property type="component" value="Unassembled WGS sequence"/>
</dbReference>
<gene>
    <name evidence="3" type="ORF">GCM10023333_43030</name>
</gene>
<evidence type="ECO:0000313" key="3">
    <source>
        <dbReference type="EMBL" id="GAA4904079.1"/>
    </source>
</evidence>
<dbReference type="PANTHER" id="PTHR35526:SF3">
    <property type="entry name" value="ANTI-SIGMA-F FACTOR RSBW"/>
    <property type="match status" value="1"/>
</dbReference>
<organism evidence="3 4">
    <name type="scientific">Ferrimonas pelagia</name>
    <dbReference type="NCBI Taxonomy" id="1177826"/>
    <lineage>
        <taxon>Bacteria</taxon>
        <taxon>Pseudomonadati</taxon>
        <taxon>Pseudomonadota</taxon>
        <taxon>Gammaproteobacteria</taxon>
        <taxon>Alteromonadales</taxon>
        <taxon>Ferrimonadaceae</taxon>
        <taxon>Ferrimonas</taxon>
    </lineage>
</organism>
<dbReference type="SUPFAM" id="SSF55874">
    <property type="entry name" value="ATPase domain of HSP90 chaperone/DNA topoisomerase II/histidine kinase"/>
    <property type="match status" value="1"/>
</dbReference>
<feature type="domain" description="Histidine kinase/HSP90-like ATPase" evidence="2">
    <location>
        <begin position="11"/>
        <end position="142"/>
    </location>
</feature>
<proteinExistence type="predicted"/>
<keyword evidence="4" id="KW-1185">Reference proteome</keyword>
<sequence>MDRELKLEGQATYETVALIGKAISGMYHLTVLPAVDLDMVELAVVEIGNNTVEHAYQGEQNKTIWASFKYSKSSVSITVSDNGSRIPDHLVAGLDSVEIPEMDPDDPDTWNTSGRGFGIINQVMDEIVYFQDNGKNHFRMIKHVK</sequence>
<protein>
    <recommendedName>
        <fullName evidence="2">Histidine kinase/HSP90-like ATPase domain-containing protein</fullName>
    </recommendedName>
</protein>
<dbReference type="EMBL" id="BAABJZ010000107">
    <property type="protein sequence ID" value="GAA4904079.1"/>
    <property type="molecule type" value="Genomic_DNA"/>
</dbReference>
<dbReference type="Pfam" id="PF13581">
    <property type="entry name" value="HATPase_c_2"/>
    <property type="match status" value="1"/>
</dbReference>
<reference evidence="4" key="1">
    <citation type="journal article" date="2019" name="Int. J. Syst. Evol. Microbiol.">
        <title>The Global Catalogue of Microorganisms (GCM) 10K type strain sequencing project: providing services to taxonomists for standard genome sequencing and annotation.</title>
        <authorList>
            <consortium name="The Broad Institute Genomics Platform"/>
            <consortium name="The Broad Institute Genome Sequencing Center for Infectious Disease"/>
            <person name="Wu L."/>
            <person name="Ma J."/>
        </authorList>
    </citation>
    <scope>NUCLEOTIDE SEQUENCE [LARGE SCALE GENOMIC DNA]</scope>
    <source>
        <strain evidence="4">JCM 18401</strain>
    </source>
</reference>
<evidence type="ECO:0000259" key="2">
    <source>
        <dbReference type="Pfam" id="PF13581"/>
    </source>
</evidence>
<name>A0ABP9FID1_9GAMM</name>
<dbReference type="CDD" id="cd16936">
    <property type="entry name" value="HATPase_RsbW-like"/>
    <property type="match status" value="1"/>
</dbReference>
<dbReference type="RefSeq" id="WP_345337584.1">
    <property type="nucleotide sequence ID" value="NZ_BAABJZ010000107.1"/>
</dbReference>
<evidence type="ECO:0000256" key="1">
    <source>
        <dbReference type="ARBA" id="ARBA00022527"/>
    </source>
</evidence>
<dbReference type="InterPro" id="IPR036890">
    <property type="entry name" value="HATPase_C_sf"/>
</dbReference>
<accession>A0ABP9FID1</accession>